<feature type="domain" description="ABM" evidence="1">
    <location>
        <begin position="2"/>
        <end position="91"/>
    </location>
</feature>
<comment type="caution">
    <text evidence="2">The sequence shown here is derived from an EMBL/GenBank/DDBJ whole genome shotgun (WGS) entry which is preliminary data.</text>
</comment>
<dbReference type="Proteomes" id="UP000525923">
    <property type="component" value="Unassembled WGS sequence"/>
</dbReference>
<dbReference type="Pfam" id="PF03992">
    <property type="entry name" value="ABM"/>
    <property type="match status" value="1"/>
</dbReference>
<protein>
    <submittedName>
        <fullName evidence="2">Quinol monooxygenase YgiN</fullName>
    </submittedName>
</protein>
<dbReference type="Gene3D" id="3.30.70.100">
    <property type="match status" value="1"/>
</dbReference>
<keyword evidence="2" id="KW-0560">Oxidoreductase</keyword>
<dbReference type="InterPro" id="IPR007138">
    <property type="entry name" value="ABM_dom"/>
</dbReference>
<dbReference type="RefSeq" id="WP_135501697.1">
    <property type="nucleotide sequence ID" value="NZ_JACHHE010000002.1"/>
</dbReference>
<dbReference type="PROSITE" id="PS51725">
    <property type="entry name" value="ABM"/>
    <property type="match status" value="1"/>
</dbReference>
<organism evidence="2 3">
    <name type="scientific">Planococcus koreensis</name>
    <dbReference type="NCBI Taxonomy" id="112331"/>
    <lineage>
        <taxon>Bacteria</taxon>
        <taxon>Bacillati</taxon>
        <taxon>Bacillota</taxon>
        <taxon>Bacilli</taxon>
        <taxon>Bacillales</taxon>
        <taxon>Caryophanaceae</taxon>
        <taxon>Planococcus</taxon>
    </lineage>
</organism>
<keyword evidence="2" id="KW-0503">Monooxygenase</keyword>
<name>A0A7W8CQ20_9BACL</name>
<dbReference type="GO" id="GO:0004497">
    <property type="term" value="F:monooxygenase activity"/>
    <property type="evidence" value="ECO:0007669"/>
    <property type="project" value="UniProtKB-KW"/>
</dbReference>
<keyword evidence="3" id="KW-1185">Reference proteome</keyword>
<dbReference type="InterPro" id="IPR011008">
    <property type="entry name" value="Dimeric_a/b-barrel"/>
</dbReference>
<gene>
    <name evidence="2" type="ORF">HNQ44_000795</name>
</gene>
<dbReference type="OrthoDB" id="287932at2"/>
<accession>A0A7W8CQ20</accession>
<dbReference type="PANTHER" id="PTHR33336">
    <property type="entry name" value="QUINOL MONOOXYGENASE YGIN-RELATED"/>
    <property type="match status" value="1"/>
</dbReference>
<dbReference type="PANTHER" id="PTHR33336:SF3">
    <property type="entry name" value="ABM DOMAIN-CONTAINING PROTEIN"/>
    <property type="match status" value="1"/>
</dbReference>
<dbReference type="InterPro" id="IPR050744">
    <property type="entry name" value="AI-2_Isomerase_LsrG"/>
</dbReference>
<dbReference type="SUPFAM" id="SSF54909">
    <property type="entry name" value="Dimeric alpha+beta barrel"/>
    <property type="match status" value="1"/>
</dbReference>
<dbReference type="EMBL" id="JACHHE010000002">
    <property type="protein sequence ID" value="MBB5179371.1"/>
    <property type="molecule type" value="Genomic_DNA"/>
</dbReference>
<evidence type="ECO:0000313" key="2">
    <source>
        <dbReference type="EMBL" id="MBB5179371.1"/>
    </source>
</evidence>
<reference evidence="2 3" key="1">
    <citation type="submission" date="2020-08" db="EMBL/GenBank/DDBJ databases">
        <title>Genomic Encyclopedia of Type Strains, Phase IV (KMG-IV): sequencing the most valuable type-strain genomes for metagenomic binning, comparative biology and taxonomic classification.</title>
        <authorList>
            <person name="Goeker M."/>
        </authorList>
    </citation>
    <scope>NUCLEOTIDE SEQUENCE [LARGE SCALE GENOMIC DNA]</scope>
    <source>
        <strain evidence="2 3">DSM 15895</strain>
    </source>
</reference>
<evidence type="ECO:0000313" key="3">
    <source>
        <dbReference type="Proteomes" id="UP000525923"/>
    </source>
</evidence>
<sequence length="98" mass="10915">MLIIHAHLQVKPDQEQAFLEASKPLIQASRAEAGNLSYDLKKSTDQDHHYTMVETWQDAASIEAHNTSTHFTAFVGQAQAFMAAPMDVTVYAGERVQK</sequence>
<proteinExistence type="predicted"/>
<dbReference type="AlphaFoldDB" id="A0A7W8CQ20"/>
<evidence type="ECO:0000259" key="1">
    <source>
        <dbReference type="PROSITE" id="PS51725"/>
    </source>
</evidence>